<feature type="coiled-coil region" evidence="1">
    <location>
        <begin position="511"/>
        <end position="545"/>
    </location>
</feature>
<protein>
    <submittedName>
        <fullName evidence="3">Uncharacterized protein</fullName>
    </submittedName>
</protein>
<keyword evidence="4" id="KW-1185">Reference proteome</keyword>
<evidence type="ECO:0000256" key="1">
    <source>
        <dbReference type="SAM" id="Coils"/>
    </source>
</evidence>
<feature type="region of interest" description="Disordered" evidence="2">
    <location>
        <begin position="100"/>
        <end position="182"/>
    </location>
</feature>
<sequence>MQEPKRPLTKKDQVALNEDLARNIQAQLDAEIIEEDMLERQKQEEANIALIELWENTQAMIEANRLLAERLQTREREELTDEEKGKLFMELIKKRRKHFDALRAQKKRNRSPTKAQNRSQMSTYLKHMESNEKKVKGSEEKVKSSRKKILGMKRARKEQQQESPKRQKIEDDKETDKLEEVEADDTDELKKHLVIVKDDDIAIDAIPLATKRPVIVNYKLLKEGIMAHYQLIRADGSSKRYSLMIRLLQGIDREDLQTLWKVKTAKAKHIEYLELGDRMERAATTASSLEVEQDSVNAARFNLLLSVQVNTVRHMLMLPVQVPAAEENPAESEGFEQIVDFLNVNPIRYALIINLTIYISCIQQFWDSAKLITVNRDVHIQALIEGKKIIVNEASIRCDLKLEDAEGSPCLPNATIFEELTRIGGKEQDFFGKVTPLFDTMMVQTSKEKKQKPRRKQRTEAEVPQDETHEKSVPTPYNDPLPSGEDRMQLTDLMVLCTKLQKQVLALEKAKSDQAIEIASLKNRVEKLEKRRKLRTTRLQRLKKRRIEDLDADAEVTLLNETQERQDEDLMFDTSVLDGDEMFVDVTTGKKQEQSTKVDDMEVSTAGEVVTTASEAVTTIGVKDSAAPTIPVTTVATTIQISKDKLTLDQTMIEIKEAKLKAITTTATTVRTKPEARGISIQESSDTTTRVVSTPLRVQAKDKGKEIMVEPEIPLKKKDQIALDEQLAFRLHAEEQAQLEKMQKERDAQEEANMVVIEKWNEVQAKMEVDMELAQRLQSEEQE</sequence>
<feature type="compositionally biased region" description="Basic residues" evidence="2">
    <location>
        <begin position="144"/>
        <end position="156"/>
    </location>
</feature>
<comment type="caution">
    <text evidence="3">The sequence shown here is derived from an EMBL/GenBank/DDBJ whole genome shotgun (WGS) entry which is preliminary data.</text>
</comment>
<feature type="compositionally biased region" description="Basic and acidic residues" evidence="2">
    <location>
        <begin position="458"/>
        <end position="472"/>
    </location>
</feature>
<reference evidence="3" key="2">
    <citation type="submission" date="2022-01" db="EMBL/GenBank/DDBJ databases">
        <authorList>
            <person name="Yamashiro T."/>
            <person name="Shiraishi A."/>
            <person name="Satake H."/>
            <person name="Nakayama K."/>
        </authorList>
    </citation>
    <scope>NUCLEOTIDE SEQUENCE</scope>
</reference>
<gene>
    <name evidence="3" type="ORF">Tco_1070536</name>
</gene>
<feature type="region of interest" description="Disordered" evidence="2">
    <location>
        <begin position="444"/>
        <end position="484"/>
    </location>
</feature>
<name>A0ABQ5HMU3_9ASTR</name>
<accession>A0ABQ5HMU3</accession>
<evidence type="ECO:0000313" key="3">
    <source>
        <dbReference type="EMBL" id="GJT88819.1"/>
    </source>
</evidence>
<evidence type="ECO:0000256" key="2">
    <source>
        <dbReference type="SAM" id="MobiDB-lite"/>
    </source>
</evidence>
<feature type="compositionally biased region" description="Basic residues" evidence="2">
    <location>
        <begin position="100"/>
        <end position="111"/>
    </location>
</feature>
<keyword evidence="1" id="KW-0175">Coiled coil</keyword>
<evidence type="ECO:0000313" key="4">
    <source>
        <dbReference type="Proteomes" id="UP001151760"/>
    </source>
</evidence>
<feature type="coiled-coil region" evidence="1">
    <location>
        <begin position="732"/>
        <end position="759"/>
    </location>
</feature>
<reference evidence="3" key="1">
    <citation type="journal article" date="2022" name="Int. J. Mol. Sci.">
        <title>Draft Genome of Tanacetum Coccineum: Genomic Comparison of Closely Related Tanacetum-Family Plants.</title>
        <authorList>
            <person name="Yamashiro T."/>
            <person name="Shiraishi A."/>
            <person name="Nakayama K."/>
            <person name="Satake H."/>
        </authorList>
    </citation>
    <scope>NUCLEOTIDE SEQUENCE</scope>
</reference>
<organism evidence="3 4">
    <name type="scientific">Tanacetum coccineum</name>
    <dbReference type="NCBI Taxonomy" id="301880"/>
    <lineage>
        <taxon>Eukaryota</taxon>
        <taxon>Viridiplantae</taxon>
        <taxon>Streptophyta</taxon>
        <taxon>Embryophyta</taxon>
        <taxon>Tracheophyta</taxon>
        <taxon>Spermatophyta</taxon>
        <taxon>Magnoliopsida</taxon>
        <taxon>eudicotyledons</taxon>
        <taxon>Gunneridae</taxon>
        <taxon>Pentapetalae</taxon>
        <taxon>asterids</taxon>
        <taxon>campanulids</taxon>
        <taxon>Asterales</taxon>
        <taxon>Asteraceae</taxon>
        <taxon>Asteroideae</taxon>
        <taxon>Anthemideae</taxon>
        <taxon>Anthemidinae</taxon>
        <taxon>Tanacetum</taxon>
    </lineage>
</organism>
<feature type="compositionally biased region" description="Basic and acidic residues" evidence="2">
    <location>
        <begin position="126"/>
        <end position="143"/>
    </location>
</feature>
<feature type="compositionally biased region" description="Basic and acidic residues" evidence="2">
    <location>
        <begin position="157"/>
        <end position="180"/>
    </location>
</feature>
<feature type="compositionally biased region" description="Polar residues" evidence="2">
    <location>
        <begin position="112"/>
        <end position="123"/>
    </location>
</feature>
<dbReference type="EMBL" id="BQNB010019766">
    <property type="protein sequence ID" value="GJT88819.1"/>
    <property type="molecule type" value="Genomic_DNA"/>
</dbReference>
<dbReference type="Proteomes" id="UP001151760">
    <property type="component" value="Unassembled WGS sequence"/>
</dbReference>
<proteinExistence type="predicted"/>